<dbReference type="EMBL" id="SLWX01000040">
    <property type="protein sequence ID" value="TCO69083.1"/>
    <property type="molecule type" value="Genomic_DNA"/>
</dbReference>
<evidence type="ECO:0000313" key="4">
    <source>
        <dbReference type="EMBL" id="TCO78619.1"/>
    </source>
</evidence>
<evidence type="ECO:0000313" key="5">
    <source>
        <dbReference type="Proteomes" id="UP000294980"/>
    </source>
</evidence>
<dbReference type="Proteomes" id="UP000294980">
    <property type="component" value="Unassembled WGS sequence"/>
</dbReference>
<name>A0A4R2KPF8_9GAMM</name>
<accession>A0A4R2KPF8</accession>
<keyword evidence="5" id="KW-1185">Reference proteome</keyword>
<dbReference type="EMBL" id="SLWX01000021">
    <property type="protein sequence ID" value="TCO71789.1"/>
    <property type="molecule type" value="Genomic_DNA"/>
</dbReference>
<feature type="non-terminal residue" evidence="3">
    <location>
        <position position="27"/>
    </location>
</feature>
<comment type="caution">
    <text evidence="3">The sequence shown here is derived from an EMBL/GenBank/DDBJ whole genome shotgun (WGS) entry which is preliminary data.</text>
</comment>
<dbReference type="EMBL" id="SLWX01000012">
    <property type="protein sequence ID" value="TCO74642.1"/>
    <property type="molecule type" value="Genomic_DNA"/>
</dbReference>
<dbReference type="AlphaFoldDB" id="A0A4R2KPF8"/>
<protein>
    <submittedName>
        <fullName evidence="3">Uncharacterized protein</fullName>
    </submittedName>
</protein>
<evidence type="ECO:0000313" key="3">
    <source>
        <dbReference type="EMBL" id="TCO74642.1"/>
    </source>
</evidence>
<dbReference type="EMBL" id="SLWX01000001">
    <property type="protein sequence ID" value="TCO78619.1"/>
    <property type="molecule type" value="Genomic_DNA"/>
</dbReference>
<proteinExistence type="predicted"/>
<evidence type="ECO:0000313" key="2">
    <source>
        <dbReference type="EMBL" id="TCO71789.1"/>
    </source>
</evidence>
<organism evidence="3 5">
    <name type="scientific">Chromatocurvus halotolerans</name>
    <dbReference type="NCBI Taxonomy" id="1132028"/>
    <lineage>
        <taxon>Bacteria</taxon>
        <taxon>Pseudomonadati</taxon>
        <taxon>Pseudomonadota</taxon>
        <taxon>Gammaproteobacteria</taxon>
        <taxon>Cellvibrionales</taxon>
        <taxon>Halieaceae</taxon>
        <taxon>Chromatocurvus</taxon>
    </lineage>
</organism>
<sequence>MDVTNPVKDNILNWRRYNMNTRKKYSK</sequence>
<evidence type="ECO:0000313" key="1">
    <source>
        <dbReference type="EMBL" id="TCO69083.1"/>
    </source>
</evidence>
<gene>
    <name evidence="4" type="ORF">EV688_101437</name>
    <name evidence="3" type="ORF">EV688_1121</name>
    <name evidence="2" type="ORF">EV688_12144</name>
    <name evidence="1" type="ORF">EV688_1401</name>
</gene>
<reference evidence="3 5" key="1">
    <citation type="submission" date="2019-03" db="EMBL/GenBank/DDBJ databases">
        <title>Genomic Encyclopedia of Type Strains, Phase IV (KMG-IV): sequencing the most valuable type-strain genomes for metagenomic binning, comparative biology and taxonomic classification.</title>
        <authorList>
            <person name="Goeker M."/>
        </authorList>
    </citation>
    <scope>NUCLEOTIDE SEQUENCE [LARGE SCALE GENOMIC DNA]</scope>
    <source>
        <strain evidence="3 5">DSM 23344</strain>
    </source>
</reference>